<reference evidence="2" key="2">
    <citation type="submission" date="2015-08" db="UniProtKB">
        <authorList>
            <consortium name="WormBaseParasite"/>
        </authorList>
    </citation>
    <scope>IDENTIFICATION</scope>
</reference>
<dbReference type="STRING" id="75913.A0A0K0FQG6"/>
<dbReference type="WBParaSite" id="SVE_1165600.1">
    <property type="protein sequence ID" value="SVE_1165600.1"/>
    <property type="gene ID" value="SVE_1165600"/>
</dbReference>
<accession>A0A0K0FQG6</accession>
<name>A0A0K0FQG6_STRVS</name>
<organism evidence="1 2">
    <name type="scientific">Strongyloides venezuelensis</name>
    <name type="common">Threadworm</name>
    <dbReference type="NCBI Taxonomy" id="75913"/>
    <lineage>
        <taxon>Eukaryota</taxon>
        <taxon>Metazoa</taxon>
        <taxon>Ecdysozoa</taxon>
        <taxon>Nematoda</taxon>
        <taxon>Chromadorea</taxon>
        <taxon>Rhabditida</taxon>
        <taxon>Tylenchina</taxon>
        <taxon>Panagrolaimomorpha</taxon>
        <taxon>Strongyloidoidea</taxon>
        <taxon>Strongyloididae</taxon>
        <taxon>Strongyloides</taxon>
    </lineage>
</organism>
<dbReference type="AlphaFoldDB" id="A0A0K0FQG6"/>
<evidence type="ECO:0000313" key="2">
    <source>
        <dbReference type="WBParaSite" id="SVE_1165600.1"/>
    </source>
</evidence>
<proteinExistence type="predicted"/>
<protein>
    <submittedName>
        <fullName evidence="2">Phage protein</fullName>
    </submittedName>
</protein>
<sequence>MKRVTMHHGQNKMTISDKLYHRVSHKDWERWKTIDERKKLKELLISTHPIVFGEDNEPCVIEVPKFQFSEKEVPKHSLF</sequence>
<keyword evidence="1" id="KW-1185">Reference proteome</keyword>
<dbReference type="Proteomes" id="UP000035680">
    <property type="component" value="Unassembled WGS sequence"/>
</dbReference>
<evidence type="ECO:0000313" key="1">
    <source>
        <dbReference type="Proteomes" id="UP000035680"/>
    </source>
</evidence>
<reference evidence="1" key="1">
    <citation type="submission" date="2014-07" db="EMBL/GenBank/DDBJ databases">
        <authorList>
            <person name="Martin A.A"/>
            <person name="De Silva N."/>
        </authorList>
    </citation>
    <scope>NUCLEOTIDE SEQUENCE</scope>
</reference>